<dbReference type="GO" id="GO:0045127">
    <property type="term" value="F:N-acetylglucosamine kinase activity"/>
    <property type="evidence" value="ECO:0007669"/>
    <property type="project" value="UniProtKB-EC"/>
</dbReference>
<dbReference type="OMA" id="IETRYDM"/>
<dbReference type="EC" id="2.7.1.59" evidence="2"/>
<dbReference type="InterPro" id="IPR043129">
    <property type="entry name" value="ATPase_NBD"/>
</dbReference>
<evidence type="ECO:0000313" key="7">
    <source>
        <dbReference type="Proteomes" id="UP000006671"/>
    </source>
</evidence>
<dbReference type="InterPro" id="IPR002731">
    <property type="entry name" value="ATPase_BadF"/>
</dbReference>
<dbReference type="AlphaFoldDB" id="D2VQM7"/>
<evidence type="ECO:0000256" key="4">
    <source>
        <dbReference type="ARBA" id="ARBA00031123"/>
    </source>
</evidence>
<proteinExistence type="inferred from homology"/>
<dbReference type="EMBL" id="GG738889">
    <property type="protein sequence ID" value="EFC40975.1"/>
    <property type="molecule type" value="Genomic_DNA"/>
</dbReference>
<dbReference type="OrthoDB" id="311172at2759"/>
<name>D2VQM7_NAEGR</name>
<dbReference type="Pfam" id="PF01869">
    <property type="entry name" value="BcrAD_BadFG"/>
    <property type="match status" value="1"/>
</dbReference>
<dbReference type="RefSeq" id="XP_002673719.1">
    <property type="nucleotide sequence ID" value="XM_002673673.1"/>
</dbReference>
<organism evidence="7">
    <name type="scientific">Naegleria gruberi</name>
    <name type="common">Amoeba</name>
    <dbReference type="NCBI Taxonomy" id="5762"/>
    <lineage>
        <taxon>Eukaryota</taxon>
        <taxon>Discoba</taxon>
        <taxon>Heterolobosea</taxon>
        <taxon>Tetramitia</taxon>
        <taxon>Eutetramitia</taxon>
        <taxon>Vahlkampfiidae</taxon>
        <taxon>Naegleria</taxon>
    </lineage>
</organism>
<dbReference type="KEGG" id="ngr:NAEGRDRAFT_71281"/>
<dbReference type="SUPFAM" id="SSF53067">
    <property type="entry name" value="Actin-like ATPase domain"/>
    <property type="match status" value="2"/>
</dbReference>
<dbReference type="GeneID" id="8855615"/>
<dbReference type="InterPro" id="IPR052519">
    <property type="entry name" value="Euk-type_GlcNAc_Kinase"/>
</dbReference>
<evidence type="ECO:0000313" key="6">
    <source>
        <dbReference type="EMBL" id="EFC40975.1"/>
    </source>
</evidence>
<evidence type="ECO:0000259" key="5">
    <source>
        <dbReference type="Pfam" id="PF01869"/>
    </source>
</evidence>
<evidence type="ECO:0000256" key="3">
    <source>
        <dbReference type="ARBA" id="ARBA00014974"/>
    </source>
</evidence>
<feature type="domain" description="ATPase BadF/BadG/BcrA/BcrD type" evidence="5">
    <location>
        <begin position="11"/>
        <end position="345"/>
    </location>
</feature>
<gene>
    <name evidence="6" type="ORF">NAEGRDRAFT_71281</name>
</gene>
<dbReference type="VEuPathDB" id="AmoebaDB:NAEGRDRAFT_71281"/>
<dbReference type="Gene3D" id="3.30.420.40">
    <property type="match status" value="2"/>
</dbReference>
<dbReference type="eggNOG" id="KOG1794">
    <property type="taxonomic scope" value="Eukaryota"/>
</dbReference>
<evidence type="ECO:0000256" key="1">
    <source>
        <dbReference type="ARBA" id="ARBA00006198"/>
    </source>
</evidence>
<dbReference type="STRING" id="5762.D2VQM7"/>
<accession>D2VQM7</accession>
<reference evidence="6 7" key="1">
    <citation type="journal article" date="2010" name="Cell">
        <title>The genome of Naegleria gruberi illuminates early eukaryotic versatility.</title>
        <authorList>
            <person name="Fritz-Laylin L.K."/>
            <person name="Prochnik S.E."/>
            <person name="Ginger M.L."/>
            <person name="Dacks J.B."/>
            <person name="Carpenter M.L."/>
            <person name="Field M.C."/>
            <person name="Kuo A."/>
            <person name="Paredez A."/>
            <person name="Chapman J."/>
            <person name="Pham J."/>
            <person name="Shu S."/>
            <person name="Neupane R."/>
            <person name="Cipriano M."/>
            <person name="Mancuso J."/>
            <person name="Tu H."/>
            <person name="Salamov A."/>
            <person name="Lindquist E."/>
            <person name="Shapiro H."/>
            <person name="Lucas S."/>
            <person name="Grigoriev I.V."/>
            <person name="Cande W.Z."/>
            <person name="Fulton C."/>
            <person name="Rokhsar D.S."/>
            <person name="Dawson S.C."/>
        </authorList>
    </citation>
    <scope>NUCLEOTIDE SEQUENCE [LARGE SCALE GENOMIC DNA]</scope>
    <source>
        <strain evidence="6 7">NEG-M</strain>
    </source>
</reference>
<dbReference type="PANTHER" id="PTHR43190">
    <property type="entry name" value="N-ACETYL-D-GLUCOSAMINE KINASE"/>
    <property type="match status" value="1"/>
</dbReference>
<comment type="similarity">
    <text evidence="1">Belongs to the eukaryotic-type N-acetylglucosamine kinase family.</text>
</comment>
<evidence type="ECO:0000256" key="2">
    <source>
        <dbReference type="ARBA" id="ARBA00012122"/>
    </source>
</evidence>
<protein>
    <recommendedName>
        <fullName evidence="3">N-acetyl-D-glucosamine kinase</fullName>
        <ecNumber evidence="2">2.7.1.59</ecNumber>
    </recommendedName>
    <alternativeName>
        <fullName evidence="4">GlcNAc kinase</fullName>
    </alternativeName>
</protein>
<dbReference type="PANTHER" id="PTHR43190:SF3">
    <property type="entry name" value="N-ACETYL-D-GLUCOSAMINE KINASE"/>
    <property type="match status" value="1"/>
</dbReference>
<dbReference type="Proteomes" id="UP000006671">
    <property type="component" value="Unassembled WGS sequence"/>
</dbReference>
<sequence length="351" mass="37898">MSSSTTRNITIGIDGGSTGTTIVALDNSTQAILSTAHCPSSNKNSVGADKAKQVILDGIRQVLAECCSSEAQEQQLERVSAVCLGLSGVDRPDDIAEVRSWICELFNIPLSSSSSNCEENNNKYPEIHIFNDAVAAICSGTLGSLHHVICLIAGTGSICLGTNDDGQNYKRTGGWGPLLGDRGSGFWLGSQVLLSAVDCEDEYGEQTVLTQLVKDELKIHLGDAYDGKNLSNLIPYIYKNTEWSRIAQFAPLAFKAISESDDAVSKKIIQQMVNDLFHLVKTTATKLNFTNGSEKFSLVFCGSILTHENSIVAEGLIEKLKESFGDLIQIIEKPRVDPAVGSALFYLNKKK</sequence>
<dbReference type="InParanoid" id="D2VQM7"/>
<dbReference type="CDD" id="cd24081">
    <property type="entry name" value="ASKHA_NBD_DdNAGK-like"/>
    <property type="match status" value="1"/>
</dbReference>
<keyword evidence="7" id="KW-1185">Reference proteome</keyword>